<evidence type="ECO:0000313" key="2">
    <source>
        <dbReference type="EMBL" id="QJA87582.1"/>
    </source>
</evidence>
<proteinExistence type="predicted"/>
<dbReference type="EMBL" id="MT141985">
    <property type="protein sequence ID" value="QJA72881.1"/>
    <property type="molecule type" value="Genomic_DNA"/>
</dbReference>
<evidence type="ECO:0000313" key="1">
    <source>
        <dbReference type="EMBL" id="QJA72881.1"/>
    </source>
</evidence>
<dbReference type="EMBL" id="MT142718">
    <property type="protein sequence ID" value="QJA87582.1"/>
    <property type="molecule type" value="Genomic_DNA"/>
</dbReference>
<sequence>MKPGRKKGQTAANAPALTSFTLKDMERDFWRRVKILALNRGVKIGDLIVSVMESEIKNAKIV</sequence>
<reference evidence="1" key="1">
    <citation type="submission" date="2020-03" db="EMBL/GenBank/DDBJ databases">
        <title>The deep terrestrial virosphere.</title>
        <authorList>
            <person name="Holmfeldt K."/>
            <person name="Nilsson E."/>
            <person name="Simone D."/>
            <person name="Lopez-Fernandez M."/>
            <person name="Wu X."/>
            <person name="de Brujin I."/>
            <person name="Lundin D."/>
            <person name="Andersson A."/>
            <person name="Bertilsson S."/>
            <person name="Dopson M."/>
        </authorList>
    </citation>
    <scope>NUCLEOTIDE SEQUENCE</scope>
    <source>
        <strain evidence="1">MM415A02568</strain>
        <strain evidence="2">MM415B02955</strain>
    </source>
</reference>
<gene>
    <name evidence="1" type="ORF">MM415A02568_0009</name>
    <name evidence="2" type="ORF">MM415B02955_0004</name>
</gene>
<dbReference type="AlphaFoldDB" id="A0A6M3JUH5"/>
<accession>A0A6M3JUH5</accession>
<name>A0A6M3JUH5_9ZZZZ</name>
<organism evidence="1">
    <name type="scientific">viral metagenome</name>
    <dbReference type="NCBI Taxonomy" id="1070528"/>
    <lineage>
        <taxon>unclassified sequences</taxon>
        <taxon>metagenomes</taxon>
        <taxon>organismal metagenomes</taxon>
    </lineage>
</organism>
<protein>
    <submittedName>
        <fullName evidence="1">Uncharacterized protein</fullName>
    </submittedName>
</protein>